<keyword evidence="1" id="KW-0732">Signal</keyword>
<protein>
    <recommendedName>
        <fullName evidence="4">DUF3757 domain-containing protein</fullName>
    </recommendedName>
</protein>
<organism evidence="2 3">
    <name type="scientific">Pseudomonas chlororaphis</name>
    <dbReference type="NCBI Taxonomy" id="587753"/>
    <lineage>
        <taxon>Bacteria</taxon>
        <taxon>Pseudomonadati</taxon>
        <taxon>Pseudomonadota</taxon>
        <taxon>Gammaproteobacteria</taxon>
        <taxon>Pseudomonadales</taxon>
        <taxon>Pseudomonadaceae</taxon>
        <taxon>Pseudomonas</taxon>
    </lineage>
</organism>
<dbReference type="AlphaFoldDB" id="A0A3G7TQG8"/>
<evidence type="ECO:0008006" key="4">
    <source>
        <dbReference type="Google" id="ProtNLM"/>
    </source>
</evidence>
<evidence type="ECO:0000256" key="1">
    <source>
        <dbReference type="SAM" id="SignalP"/>
    </source>
</evidence>
<dbReference type="EMBL" id="CP027753">
    <property type="protein sequence ID" value="AZE48662.1"/>
    <property type="molecule type" value="Genomic_DNA"/>
</dbReference>
<sequence>MKILRACLLPLVSTLGLAAFSSHALADVYLCTADPCTKWELSPLSKQKREIKSTDGNNTTIEEALKNSANASITNGYNSIANTVLYLKESLWHLDPKSDPFKGQQHLTVYIYKTTDLNTRLWSCHAYSFKDQNGKKYYATCE</sequence>
<accession>A0A3G7TQG8</accession>
<evidence type="ECO:0000313" key="2">
    <source>
        <dbReference type="EMBL" id="AZE48662.1"/>
    </source>
</evidence>
<gene>
    <name evidence="2" type="ORF">C4K04_2990</name>
</gene>
<feature type="signal peptide" evidence="1">
    <location>
        <begin position="1"/>
        <end position="26"/>
    </location>
</feature>
<name>A0A3G7TQG8_9PSED</name>
<proteinExistence type="predicted"/>
<dbReference type="RefSeq" id="WP_124320575.1">
    <property type="nucleotide sequence ID" value="NZ_CP027753.1"/>
</dbReference>
<dbReference type="Proteomes" id="UP000268048">
    <property type="component" value="Chromosome"/>
</dbReference>
<feature type="chain" id="PRO_5018171721" description="DUF3757 domain-containing protein" evidence="1">
    <location>
        <begin position="27"/>
        <end position="142"/>
    </location>
</feature>
<evidence type="ECO:0000313" key="3">
    <source>
        <dbReference type="Proteomes" id="UP000268048"/>
    </source>
</evidence>
<reference evidence="2 3" key="1">
    <citation type="submission" date="2018-03" db="EMBL/GenBank/DDBJ databases">
        <title>Diversity of phytobeneficial traits revealed by whole-genome analysis of worldwide-isolated phenazine-producing Pseudomonas spp.</title>
        <authorList>
            <person name="Biessy A."/>
            <person name="Novinscak A."/>
            <person name="Blom J."/>
            <person name="Leger G."/>
            <person name="Thomashow L.S."/>
            <person name="Cazorla F.M."/>
            <person name="Josic D."/>
            <person name="Filion M."/>
        </authorList>
    </citation>
    <scope>NUCLEOTIDE SEQUENCE [LARGE SCALE GENOMIC DNA]</scope>
    <source>
        <strain evidence="2 3">B25</strain>
    </source>
</reference>